<feature type="coiled-coil region" evidence="1">
    <location>
        <begin position="541"/>
        <end position="568"/>
    </location>
</feature>
<keyword evidence="1" id="KW-0175">Coiled coil</keyword>
<dbReference type="AlphaFoldDB" id="A0A6L9L5D2"/>
<name>A0A6L9L5D2_9BACT</name>
<organism evidence="2 3">
    <name type="scientific">Spirosoma terrae</name>
    <dbReference type="NCBI Taxonomy" id="1968276"/>
    <lineage>
        <taxon>Bacteria</taxon>
        <taxon>Pseudomonadati</taxon>
        <taxon>Bacteroidota</taxon>
        <taxon>Cytophagia</taxon>
        <taxon>Cytophagales</taxon>
        <taxon>Cytophagaceae</taxon>
        <taxon>Spirosoma</taxon>
    </lineage>
</organism>
<evidence type="ECO:0000313" key="2">
    <source>
        <dbReference type="EMBL" id="NDU95714.1"/>
    </source>
</evidence>
<reference evidence="2 3" key="1">
    <citation type="submission" date="2020-02" db="EMBL/GenBank/DDBJ databases">
        <title>Draft genome sequence of two Spirosoma agri KCTC 52727 and Spirosoma terrae KCTC 52035.</title>
        <authorList>
            <person name="Rojas J."/>
            <person name="Ambika Manirajan B."/>
            <person name="Suarez C."/>
            <person name="Ratering S."/>
            <person name="Schnell S."/>
        </authorList>
    </citation>
    <scope>NUCLEOTIDE SEQUENCE [LARGE SCALE GENOMIC DNA]</scope>
    <source>
        <strain evidence="2 3">KCTC 52035</strain>
    </source>
</reference>
<evidence type="ECO:0000256" key="1">
    <source>
        <dbReference type="SAM" id="Coils"/>
    </source>
</evidence>
<accession>A0A6L9L5D2</accession>
<sequence length="868" mass="98182">MAVSYVSKALEPSDYITPLDPSVAFKGLAYSQQQFDRGVMQAETMLQNMGKRDILHPEHRAYYLQRKADLESQVDKLAGANFADHNVLAQIGQITNSLDQDERIVGAMADTAVIRGVQNQFKEWQKDPKKFGGQYAPQNEWDFQRQVNSYINDRTPTASYRGDKSANPYFNYDAEFSKELDAVTKRILAAPNDTTVVNGYITENRKLTYDQVQQIARTRLAMDPRFSRQVGVDARYKGQGILANPDAYRAEYSRQLTAQLSTDNQVLQANQAEWAARLARASSAEEKAQLTAERDNALTYQRNLIEAKQRTLTALPSMDPETMAVNSFTENYLNHLAGRYVFDASKVRSDPTFIAAQAHNLAVQKFDWERQSWQDEFNSDEFWKKTQFGADRSDKQREFELKERELATRAAQVGLSKKKDGSYGAGEGNDLFVVDLPVQPGALTNPTLESVQADLDNQARTQDAAVRDMAVGIVRWAGNADLADKMAREMKVNYYGDGQIRNTQAEGVPPAIARLIVDWQNDYNQYVQHGKTNPEFLKRLNPELRRQYQDLTERAALLKLQREEIKQIRADVDRRNPLSADDRAFMAMMDKQIAENPALFRGMDESFNEPMQRYNALKARHLAAQQAVGEELSKRGYVQHGLVAGGDYLKTDNEIHQALLYRVRNGSIAPAGNTRSEQKELLDKWSSGQPVEMVGVTFLPGSRQVDVRLKTGSGKEALEETVRLDYGNSSEFGRMVDQRLLKAAQAAPDPFKERLDRQGNLMIGNTRHLYTPSQGLAIAVSPTKNRDGSYGLTYRFGDHDYQVPTQFTSIDKFQSDPTGWCRNGLDALAVQLQQQLKALYGGKDPNYIPTVADLHRYFDQFRLQNISR</sequence>
<comment type="caution">
    <text evidence="2">The sequence shown here is derived from an EMBL/GenBank/DDBJ whole genome shotgun (WGS) entry which is preliminary data.</text>
</comment>
<dbReference type="Proteomes" id="UP000474175">
    <property type="component" value="Unassembled WGS sequence"/>
</dbReference>
<proteinExistence type="predicted"/>
<dbReference type="RefSeq" id="WP_163948276.1">
    <property type="nucleotide sequence ID" value="NZ_JAAFZH010000004.1"/>
</dbReference>
<dbReference type="EMBL" id="JAAFZH010000004">
    <property type="protein sequence ID" value="NDU95714.1"/>
    <property type="molecule type" value="Genomic_DNA"/>
</dbReference>
<keyword evidence="3" id="KW-1185">Reference proteome</keyword>
<protein>
    <submittedName>
        <fullName evidence="2">Uncharacterized protein</fullName>
    </submittedName>
</protein>
<gene>
    <name evidence="2" type="ORF">GK108_12595</name>
</gene>
<evidence type="ECO:0000313" key="3">
    <source>
        <dbReference type="Proteomes" id="UP000474175"/>
    </source>
</evidence>